<comment type="catalytic activity">
    <reaction evidence="2">
        <text>2 GTP = 3',3'-c-di-GMP + 2 diphosphate</text>
        <dbReference type="Rhea" id="RHEA:24898"/>
        <dbReference type="ChEBI" id="CHEBI:33019"/>
        <dbReference type="ChEBI" id="CHEBI:37565"/>
        <dbReference type="ChEBI" id="CHEBI:58805"/>
        <dbReference type="EC" id="2.7.7.65"/>
    </reaction>
</comment>
<dbReference type="Proteomes" id="UP000253759">
    <property type="component" value="Unassembled WGS sequence"/>
</dbReference>
<evidence type="ECO:0000256" key="2">
    <source>
        <dbReference type="ARBA" id="ARBA00034247"/>
    </source>
</evidence>
<dbReference type="AlphaFoldDB" id="A0A369W225"/>
<dbReference type="Gene3D" id="1.25.40.10">
    <property type="entry name" value="Tetratricopeptide repeat domain"/>
    <property type="match status" value="1"/>
</dbReference>
<evidence type="ECO:0000313" key="4">
    <source>
        <dbReference type="EMBL" id="RDE08734.1"/>
    </source>
</evidence>
<reference evidence="5" key="1">
    <citation type="submission" date="2018-07" db="EMBL/GenBank/DDBJ databases">
        <authorList>
            <person name="Liu B.-T."/>
            <person name="Du Z."/>
        </authorList>
    </citation>
    <scope>NUCLEOTIDE SEQUENCE [LARGE SCALE GENOMIC DNA]</scope>
    <source>
        <strain evidence="5">XYN52</strain>
    </source>
</reference>
<dbReference type="GO" id="GO:0052621">
    <property type="term" value="F:diguanylate cyclase activity"/>
    <property type="evidence" value="ECO:0007669"/>
    <property type="project" value="UniProtKB-EC"/>
</dbReference>
<dbReference type="SUPFAM" id="SSF48452">
    <property type="entry name" value="TPR-like"/>
    <property type="match status" value="2"/>
</dbReference>
<dbReference type="PANTHER" id="PTHR45138:SF9">
    <property type="entry name" value="DIGUANYLATE CYCLASE DGCM-RELATED"/>
    <property type="match status" value="1"/>
</dbReference>
<dbReference type="GO" id="GO:0043709">
    <property type="term" value="P:cell adhesion involved in single-species biofilm formation"/>
    <property type="evidence" value="ECO:0007669"/>
    <property type="project" value="TreeGrafter"/>
</dbReference>
<accession>A0A369W225</accession>
<dbReference type="GO" id="GO:1902201">
    <property type="term" value="P:negative regulation of bacterial-type flagellum-dependent cell motility"/>
    <property type="evidence" value="ECO:0007669"/>
    <property type="project" value="TreeGrafter"/>
</dbReference>
<dbReference type="SUPFAM" id="SSF55073">
    <property type="entry name" value="Nucleotide cyclase"/>
    <property type="match status" value="1"/>
</dbReference>
<dbReference type="InterPro" id="IPR011990">
    <property type="entry name" value="TPR-like_helical_dom_sf"/>
</dbReference>
<feature type="domain" description="GGDEF" evidence="3">
    <location>
        <begin position="398"/>
        <end position="525"/>
    </location>
</feature>
<gene>
    <name evidence="4" type="ORF">DVH29_09840</name>
</gene>
<proteinExistence type="predicted"/>
<dbReference type="InterPro" id="IPR050469">
    <property type="entry name" value="Diguanylate_Cyclase"/>
</dbReference>
<dbReference type="EMBL" id="QQNH01000012">
    <property type="protein sequence ID" value="RDE08734.1"/>
    <property type="molecule type" value="Genomic_DNA"/>
</dbReference>
<dbReference type="InterPro" id="IPR029787">
    <property type="entry name" value="Nucleotide_cyclase"/>
</dbReference>
<keyword evidence="5" id="KW-1185">Reference proteome</keyword>
<organism evidence="4 5">
    <name type="scientific">Pelagibacterium lacus</name>
    <dbReference type="NCBI Taxonomy" id="2282655"/>
    <lineage>
        <taxon>Bacteria</taxon>
        <taxon>Pseudomonadati</taxon>
        <taxon>Pseudomonadota</taxon>
        <taxon>Alphaproteobacteria</taxon>
        <taxon>Hyphomicrobiales</taxon>
        <taxon>Devosiaceae</taxon>
        <taxon>Pelagibacterium</taxon>
    </lineage>
</organism>
<dbReference type="PROSITE" id="PS50887">
    <property type="entry name" value="GGDEF"/>
    <property type="match status" value="1"/>
</dbReference>
<dbReference type="InterPro" id="IPR019734">
    <property type="entry name" value="TPR_rpt"/>
</dbReference>
<dbReference type="InterPro" id="IPR000160">
    <property type="entry name" value="GGDEF_dom"/>
</dbReference>
<protein>
    <recommendedName>
        <fullName evidence="1">diguanylate cyclase</fullName>
        <ecNumber evidence="1">2.7.7.65</ecNumber>
    </recommendedName>
</protein>
<evidence type="ECO:0000256" key="1">
    <source>
        <dbReference type="ARBA" id="ARBA00012528"/>
    </source>
</evidence>
<name>A0A369W225_9HYPH</name>
<dbReference type="Pfam" id="PF13424">
    <property type="entry name" value="TPR_12"/>
    <property type="match status" value="1"/>
</dbReference>
<dbReference type="NCBIfam" id="TIGR00254">
    <property type="entry name" value="GGDEF"/>
    <property type="match status" value="1"/>
</dbReference>
<dbReference type="EC" id="2.7.7.65" evidence="1"/>
<evidence type="ECO:0000259" key="3">
    <source>
        <dbReference type="PROSITE" id="PS50887"/>
    </source>
</evidence>
<evidence type="ECO:0000313" key="5">
    <source>
        <dbReference type="Proteomes" id="UP000253759"/>
    </source>
</evidence>
<sequence>MKHDLSTEPPVADRSLARLVDRCWAMGNTGNCQSGLVAAGLLSRLADIAGDDRAAAEASSQIAWFCLQLGLPDRGHDAAIAAKRAWVKLRDIRGQAIASSILSWLLVEMGLVDEAFIEAAHGLDLAERQGHRDVLAFARNAKAVTYLYCRQDHLALPLLEEALETLRPGEAPSLRSLVLTNLAYSQVSLAEAAELAGDTAAGHAWRIKAIATNNLAIATASGCGDLWNLRTALCNGAEYHVCLGEIGLGEHYLDRWLQLPGDIGLRSRIHYLYTRGELLTKADRLHEALAVCQTAADLAENHKQADHKANTSRRLAEVFEALGDHEAALRHYKRFHAAFEAQMGETTRRRAQHVESTLENEKLRDEATTLRFQAQHDVLTGLPNRRSFEAALLKLEDTQFCLAILDLDRFKAVNDNHSHVVGDAVLRKTAEILAQCGALTAFRLGGEEFALLFVDQSLAEASVEAEEARLKIAECDWAVLSPGLAVTASIGLACSTSNTFPKLIEAADRLLYRAKAEGRNKLVAG</sequence>
<dbReference type="CDD" id="cd01949">
    <property type="entry name" value="GGDEF"/>
    <property type="match status" value="1"/>
</dbReference>
<dbReference type="Gene3D" id="3.30.70.270">
    <property type="match status" value="1"/>
</dbReference>
<dbReference type="GO" id="GO:0005886">
    <property type="term" value="C:plasma membrane"/>
    <property type="evidence" value="ECO:0007669"/>
    <property type="project" value="TreeGrafter"/>
</dbReference>
<comment type="caution">
    <text evidence="4">The sequence shown here is derived from an EMBL/GenBank/DDBJ whole genome shotgun (WGS) entry which is preliminary data.</text>
</comment>
<dbReference type="Pfam" id="PF00990">
    <property type="entry name" value="GGDEF"/>
    <property type="match status" value="1"/>
</dbReference>
<dbReference type="SMART" id="SM00028">
    <property type="entry name" value="TPR"/>
    <property type="match status" value="2"/>
</dbReference>
<dbReference type="PANTHER" id="PTHR45138">
    <property type="entry name" value="REGULATORY COMPONENTS OF SENSORY TRANSDUCTION SYSTEM"/>
    <property type="match status" value="1"/>
</dbReference>
<dbReference type="InterPro" id="IPR043128">
    <property type="entry name" value="Rev_trsase/Diguanyl_cyclase"/>
</dbReference>
<dbReference type="SMART" id="SM00267">
    <property type="entry name" value="GGDEF"/>
    <property type="match status" value="1"/>
</dbReference>